<dbReference type="SUPFAM" id="SSF54427">
    <property type="entry name" value="NTF2-like"/>
    <property type="match status" value="1"/>
</dbReference>
<dbReference type="Pfam" id="PF13577">
    <property type="entry name" value="SnoaL_4"/>
    <property type="match status" value="1"/>
</dbReference>
<feature type="domain" description="SnoaL-like" evidence="1">
    <location>
        <begin position="5"/>
        <end position="128"/>
    </location>
</feature>
<evidence type="ECO:0000259" key="1">
    <source>
        <dbReference type="Pfam" id="PF13577"/>
    </source>
</evidence>
<name>A0A381RFN5_9ZZZZ</name>
<gene>
    <name evidence="2" type="ORF">METZ01_LOCUS43466</name>
</gene>
<dbReference type="EMBL" id="UINC01001909">
    <property type="protein sequence ID" value="SUZ90612.1"/>
    <property type="molecule type" value="Genomic_DNA"/>
</dbReference>
<reference evidence="2" key="1">
    <citation type="submission" date="2018-05" db="EMBL/GenBank/DDBJ databases">
        <authorList>
            <person name="Lanie J.A."/>
            <person name="Ng W.-L."/>
            <person name="Kazmierczak K.M."/>
            <person name="Andrzejewski T.M."/>
            <person name="Davidsen T.M."/>
            <person name="Wayne K.J."/>
            <person name="Tettelin H."/>
            <person name="Glass J.I."/>
            <person name="Rusch D."/>
            <person name="Podicherti R."/>
            <person name="Tsui H.-C.T."/>
            <person name="Winkler M.E."/>
        </authorList>
    </citation>
    <scope>NUCLEOTIDE SEQUENCE</scope>
</reference>
<dbReference type="CDD" id="cd00531">
    <property type="entry name" value="NTF2_like"/>
    <property type="match status" value="1"/>
</dbReference>
<evidence type="ECO:0000313" key="2">
    <source>
        <dbReference type="EMBL" id="SUZ90612.1"/>
    </source>
</evidence>
<dbReference type="InterPro" id="IPR032710">
    <property type="entry name" value="NTF2-like_dom_sf"/>
</dbReference>
<dbReference type="InterPro" id="IPR037401">
    <property type="entry name" value="SnoaL-like"/>
</dbReference>
<organism evidence="2">
    <name type="scientific">marine metagenome</name>
    <dbReference type="NCBI Taxonomy" id="408172"/>
    <lineage>
        <taxon>unclassified sequences</taxon>
        <taxon>metagenomes</taxon>
        <taxon>ecological metagenomes</taxon>
    </lineage>
</organism>
<proteinExistence type="predicted"/>
<accession>A0A381RFN5</accession>
<dbReference type="Gene3D" id="3.10.450.50">
    <property type="match status" value="1"/>
</dbReference>
<dbReference type="AlphaFoldDB" id="A0A381RFN5"/>
<sequence>MEQWELVAREHIRQLVADYTHFGDQGRIDEMTLLFEPEAVVDAHGHSYIGRDEIAGFFGGIVSEPKWTGRTFMRHHISNVSIQFDNPNEATGASYWTVFADEGFESSGRYRDGYRQQVDGTWRFATRKIRRDEPRA</sequence>
<protein>
    <recommendedName>
        <fullName evidence="1">SnoaL-like domain-containing protein</fullName>
    </recommendedName>
</protein>